<organism evidence="2 3">
    <name type="scientific">Paenibacillus enshidis</name>
    <dbReference type="NCBI Taxonomy" id="1458439"/>
    <lineage>
        <taxon>Bacteria</taxon>
        <taxon>Bacillati</taxon>
        <taxon>Bacillota</taxon>
        <taxon>Bacilli</taxon>
        <taxon>Bacillales</taxon>
        <taxon>Paenibacillaceae</taxon>
        <taxon>Paenibacillus</taxon>
    </lineage>
</organism>
<dbReference type="Proteomes" id="UP001580346">
    <property type="component" value="Unassembled WGS sequence"/>
</dbReference>
<name>A0ABV5AYN0_9BACL</name>
<proteinExistence type="predicted"/>
<accession>A0ABV5AYN0</accession>
<dbReference type="InterPro" id="IPR003115">
    <property type="entry name" value="ParB_N"/>
</dbReference>
<comment type="caution">
    <text evidence="2">The sequence shown here is derived from an EMBL/GenBank/DDBJ whole genome shotgun (WGS) entry which is preliminary data.</text>
</comment>
<evidence type="ECO:0000313" key="3">
    <source>
        <dbReference type="Proteomes" id="UP001580346"/>
    </source>
</evidence>
<dbReference type="InterPro" id="IPR036086">
    <property type="entry name" value="ParB/Sulfiredoxin_sf"/>
</dbReference>
<reference evidence="2 3" key="1">
    <citation type="submission" date="2024-09" db="EMBL/GenBank/DDBJ databases">
        <title>Paenibacillus zeirhizospherea sp. nov., isolated from surface of the maize (Zea mays) roots in a horticulture field, Hungary.</title>
        <authorList>
            <person name="Marton D."/>
            <person name="Farkas M."/>
            <person name="Bedics A."/>
            <person name="Toth E."/>
            <person name="Tancsics A."/>
            <person name="Boka K."/>
            <person name="Maroti G."/>
            <person name="Kriszt B."/>
            <person name="Cserhati M."/>
        </authorList>
    </citation>
    <scope>NUCLEOTIDE SEQUENCE [LARGE SCALE GENOMIC DNA]</scope>
    <source>
        <strain evidence="2 3">KCTC 33519</strain>
    </source>
</reference>
<dbReference type="SUPFAM" id="SSF110849">
    <property type="entry name" value="ParB/Sulfiredoxin"/>
    <property type="match status" value="1"/>
</dbReference>
<evidence type="ECO:0000259" key="1">
    <source>
        <dbReference type="SMART" id="SM00470"/>
    </source>
</evidence>
<dbReference type="PANTHER" id="PTHR30083:SF1">
    <property type="entry name" value="TRANSCRIPTIONAL REGULATOR"/>
    <property type="match status" value="1"/>
</dbReference>
<protein>
    <submittedName>
        <fullName evidence="2">IbrB-like domain-containing protein</fullName>
    </submittedName>
</protein>
<evidence type="ECO:0000313" key="2">
    <source>
        <dbReference type="EMBL" id="MFB5269323.1"/>
    </source>
</evidence>
<dbReference type="PANTHER" id="PTHR30083">
    <property type="entry name" value="TRANSCRIPTIONAL REGULATOR-RELATED"/>
    <property type="match status" value="1"/>
</dbReference>
<gene>
    <name evidence="2" type="ORF">ACE41H_21410</name>
</gene>
<dbReference type="RefSeq" id="WP_375357595.1">
    <property type="nucleotide sequence ID" value="NZ_JBHHMI010000029.1"/>
</dbReference>
<dbReference type="EMBL" id="JBHHMI010000029">
    <property type="protein sequence ID" value="MFB5269323.1"/>
    <property type="molecule type" value="Genomic_DNA"/>
</dbReference>
<dbReference type="CDD" id="cd16397">
    <property type="entry name" value="IbrB_like"/>
    <property type="match status" value="1"/>
</dbReference>
<keyword evidence="3" id="KW-1185">Reference proteome</keyword>
<sequence length="211" mass="23607">MNEAIVQQAAELFQQLDLLPFEEQVDTINQIKRDLKKHSPFKEEPVDCVVWVPANDVYANTYNPNAVAPPEMKLLETSIVESGYTQPVVTVEGIPAPGKHEVIDGFHRHLVGNKSSKVMKRTKGYLPLAVAGDENMPLEERMAATIRHNRARGSHDVDLMSGIVAELHTLGRSDSWIAKHLGMDADEVLRLKQITGLAAMFKDHDFSKSWE</sequence>
<dbReference type="SMART" id="SM00470">
    <property type="entry name" value="ParB"/>
    <property type="match status" value="1"/>
</dbReference>
<feature type="domain" description="ParB-like N-terminal" evidence="1">
    <location>
        <begin position="50"/>
        <end position="150"/>
    </location>
</feature>